<protein>
    <submittedName>
        <fullName evidence="1">Uncharacterized protein</fullName>
    </submittedName>
</protein>
<reference evidence="1" key="1">
    <citation type="journal article" date="2014" name="Front. Microbiol.">
        <title>High frequency of phylogenetically diverse reductive dehalogenase-homologous genes in deep subseafloor sedimentary metagenomes.</title>
        <authorList>
            <person name="Kawai M."/>
            <person name="Futagami T."/>
            <person name="Toyoda A."/>
            <person name="Takaki Y."/>
            <person name="Nishi S."/>
            <person name="Hori S."/>
            <person name="Arai W."/>
            <person name="Tsubouchi T."/>
            <person name="Morono Y."/>
            <person name="Uchiyama I."/>
            <person name="Ito T."/>
            <person name="Fujiyama A."/>
            <person name="Inagaki F."/>
            <person name="Takami H."/>
        </authorList>
    </citation>
    <scope>NUCLEOTIDE SEQUENCE</scope>
    <source>
        <strain evidence="1">Expedition CK06-06</strain>
    </source>
</reference>
<accession>X1UDV5</accession>
<dbReference type="InterPro" id="IPR036390">
    <property type="entry name" value="WH_DNA-bd_sf"/>
</dbReference>
<proteinExistence type="predicted"/>
<dbReference type="Gene3D" id="1.10.10.10">
    <property type="entry name" value="Winged helix-like DNA-binding domain superfamily/Winged helix DNA-binding domain"/>
    <property type="match status" value="1"/>
</dbReference>
<feature type="non-terminal residue" evidence="1">
    <location>
        <position position="1"/>
    </location>
</feature>
<dbReference type="EMBL" id="BARW01027462">
    <property type="protein sequence ID" value="GAJ15689.1"/>
    <property type="molecule type" value="Genomic_DNA"/>
</dbReference>
<name>X1UDV5_9ZZZZ</name>
<dbReference type="SUPFAM" id="SSF46785">
    <property type="entry name" value="Winged helix' DNA-binding domain"/>
    <property type="match status" value="1"/>
</dbReference>
<dbReference type="AlphaFoldDB" id="X1UDV5"/>
<comment type="caution">
    <text evidence="1">The sequence shown here is derived from an EMBL/GenBank/DDBJ whole genome shotgun (WGS) entry which is preliminary data.</text>
</comment>
<dbReference type="InterPro" id="IPR036388">
    <property type="entry name" value="WH-like_DNA-bd_sf"/>
</dbReference>
<sequence length="87" mass="10052">LIYEVMDSVSLLKGKITKEDIIRILKVSFKGKASYSDLARLCSNQFGVKEERVAKLMRELKESGIIEKEQGKRGYWYIKELFSTLFG</sequence>
<organism evidence="1">
    <name type="scientific">marine sediment metagenome</name>
    <dbReference type="NCBI Taxonomy" id="412755"/>
    <lineage>
        <taxon>unclassified sequences</taxon>
        <taxon>metagenomes</taxon>
        <taxon>ecological metagenomes</taxon>
    </lineage>
</organism>
<evidence type="ECO:0000313" key="1">
    <source>
        <dbReference type="EMBL" id="GAJ15689.1"/>
    </source>
</evidence>
<gene>
    <name evidence="1" type="ORF">S12H4_44553</name>
</gene>